<dbReference type="Proteomes" id="UP000198824">
    <property type="component" value="Unassembled WGS sequence"/>
</dbReference>
<dbReference type="Gene3D" id="3.40.1190.10">
    <property type="entry name" value="Mur-like, catalytic domain"/>
    <property type="match status" value="1"/>
</dbReference>
<comment type="cofactor">
    <cofactor evidence="7">
        <name>Mg(2+)</name>
        <dbReference type="ChEBI" id="CHEBI:18420"/>
    </cofactor>
</comment>
<dbReference type="GO" id="GO:0005737">
    <property type="term" value="C:cytoplasm"/>
    <property type="evidence" value="ECO:0007669"/>
    <property type="project" value="UniProtKB-SubCell"/>
</dbReference>
<dbReference type="InterPro" id="IPR036565">
    <property type="entry name" value="Mur-like_cat_sf"/>
</dbReference>
<comment type="caution">
    <text evidence="7">Lacks conserved residue(s) required for the propagation of feature annotation.</text>
</comment>
<comment type="pathway">
    <text evidence="7 8">Cell wall biogenesis; peptidoglycan biosynthesis.</text>
</comment>
<dbReference type="Gene3D" id="3.90.190.20">
    <property type="entry name" value="Mur ligase, C-terminal domain"/>
    <property type="match status" value="1"/>
</dbReference>
<evidence type="ECO:0000256" key="4">
    <source>
        <dbReference type="ARBA" id="ARBA00022984"/>
    </source>
</evidence>
<dbReference type="SUPFAM" id="SSF63418">
    <property type="entry name" value="MurE/MurF N-terminal domain"/>
    <property type="match status" value="1"/>
</dbReference>
<feature type="domain" description="Mur ligase central" evidence="11">
    <location>
        <begin position="99"/>
        <end position="301"/>
    </location>
</feature>
<accession>A0A1I6M6Y4</accession>
<evidence type="ECO:0000259" key="9">
    <source>
        <dbReference type="Pfam" id="PF01225"/>
    </source>
</evidence>
<feature type="binding site" evidence="7">
    <location>
        <begin position="143"/>
        <end position="144"/>
    </location>
    <ligand>
        <name>UDP-N-acetyl-alpha-D-muramoyl-L-alanyl-D-glutamate</name>
        <dbReference type="ChEBI" id="CHEBI:83900"/>
    </ligand>
</feature>
<keyword evidence="3 7" id="KW-0133">Cell shape</keyword>
<evidence type="ECO:0000256" key="8">
    <source>
        <dbReference type="RuleBase" id="RU004135"/>
    </source>
</evidence>
<dbReference type="Pfam" id="PF01225">
    <property type="entry name" value="Mur_ligase"/>
    <property type="match status" value="1"/>
</dbReference>
<dbReference type="GO" id="GO:0005524">
    <property type="term" value="F:ATP binding"/>
    <property type="evidence" value="ECO:0007669"/>
    <property type="project" value="UniProtKB-UniRule"/>
</dbReference>
<keyword evidence="5 7" id="KW-0131">Cell cycle</keyword>
<feature type="binding site" evidence="7">
    <location>
        <position position="446"/>
    </location>
    <ligand>
        <name>meso-2,6-diaminopimelate</name>
        <dbReference type="ChEBI" id="CHEBI:57791"/>
    </ligand>
</feature>
<reference evidence="12 13" key="1">
    <citation type="submission" date="2016-10" db="EMBL/GenBank/DDBJ databases">
        <authorList>
            <person name="de Groot N.N."/>
        </authorList>
    </citation>
    <scope>NUCLEOTIDE SEQUENCE [LARGE SCALE GENOMIC DNA]</scope>
    <source>
        <strain evidence="12 13">S5-249</strain>
    </source>
</reference>
<dbReference type="AlphaFoldDB" id="A0A1I6M6Y4"/>
<dbReference type="InterPro" id="IPR004101">
    <property type="entry name" value="Mur_ligase_C"/>
</dbReference>
<comment type="similarity">
    <text evidence="1 7">Belongs to the MurCDEF family. MurE subfamily.</text>
</comment>
<dbReference type="InterPro" id="IPR000713">
    <property type="entry name" value="Mur_ligase_N"/>
</dbReference>
<dbReference type="GO" id="GO:0051301">
    <property type="term" value="P:cell division"/>
    <property type="evidence" value="ECO:0007669"/>
    <property type="project" value="UniProtKB-KW"/>
</dbReference>
<dbReference type="RefSeq" id="WP_093316663.1">
    <property type="nucleotide sequence ID" value="NZ_FOZG01000003.1"/>
</dbReference>
<evidence type="ECO:0000313" key="13">
    <source>
        <dbReference type="Proteomes" id="UP000198824"/>
    </source>
</evidence>
<evidence type="ECO:0000256" key="7">
    <source>
        <dbReference type="HAMAP-Rule" id="MF_00208"/>
    </source>
</evidence>
<feature type="binding site" evidence="7">
    <location>
        <position position="176"/>
    </location>
    <ligand>
        <name>UDP-N-acetyl-alpha-D-muramoyl-L-alanyl-D-glutamate</name>
        <dbReference type="ChEBI" id="CHEBI:83900"/>
    </ligand>
</feature>
<dbReference type="NCBIfam" id="NF001126">
    <property type="entry name" value="PRK00139.1-4"/>
    <property type="match status" value="1"/>
</dbReference>
<feature type="short sequence motif" description="Meso-diaminopimelate recognition motif" evidence="7">
    <location>
        <begin position="398"/>
        <end position="401"/>
    </location>
</feature>
<dbReference type="Gene3D" id="3.40.1390.10">
    <property type="entry name" value="MurE/MurF, N-terminal domain"/>
    <property type="match status" value="1"/>
</dbReference>
<dbReference type="InterPro" id="IPR013221">
    <property type="entry name" value="Mur_ligase_cen"/>
</dbReference>
<dbReference type="PANTHER" id="PTHR23135:SF4">
    <property type="entry name" value="UDP-N-ACETYLMURAMOYL-L-ALANYL-D-GLUTAMATE--2,6-DIAMINOPIMELATE LIGASE MURE HOMOLOG, CHLOROPLASTIC"/>
    <property type="match status" value="1"/>
</dbReference>
<keyword evidence="7" id="KW-0460">Magnesium</keyword>
<keyword evidence="7 12" id="KW-0436">Ligase</keyword>
<comment type="PTM">
    <text evidence="7">Carboxylation is probably crucial for Mg(2+) binding and, consequently, for the gamma-phosphate positioning of ATP.</text>
</comment>
<feature type="domain" description="Mur ligase C-terminal" evidence="10">
    <location>
        <begin position="324"/>
        <end position="448"/>
    </location>
</feature>
<evidence type="ECO:0000256" key="6">
    <source>
        <dbReference type="ARBA" id="ARBA00023316"/>
    </source>
</evidence>
<evidence type="ECO:0000256" key="1">
    <source>
        <dbReference type="ARBA" id="ARBA00005898"/>
    </source>
</evidence>
<keyword evidence="6 7" id="KW-0961">Cell wall biogenesis/degradation</keyword>
<dbReference type="HAMAP" id="MF_00208">
    <property type="entry name" value="MurE"/>
    <property type="match status" value="1"/>
</dbReference>
<protein>
    <recommendedName>
        <fullName evidence="7">UDP-N-acetylmuramoyl-L-alanyl-D-glutamate--2,6-diaminopimelate ligase</fullName>
        <ecNumber evidence="7">6.3.2.13</ecNumber>
    </recommendedName>
    <alternativeName>
        <fullName evidence="7">Meso-A2pm-adding enzyme</fullName>
    </alternativeName>
    <alternativeName>
        <fullName evidence="7">Meso-diaminopimelate-adding enzyme</fullName>
    </alternativeName>
    <alternativeName>
        <fullName evidence="7">UDP-MurNAc-L-Ala-D-Glu:meso-diaminopimelate ligase</fullName>
    </alternativeName>
    <alternativeName>
        <fullName evidence="7">UDP-MurNAc-tripeptide synthetase</fullName>
    </alternativeName>
    <alternativeName>
        <fullName evidence="7">UDP-N-acetylmuramyl-tripeptide synthetase</fullName>
    </alternativeName>
</protein>
<comment type="subcellular location">
    <subcellularLocation>
        <location evidence="7 8">Cytoplasm</location>
    </subcellularLocation>
</comment>
<keyword evidence="13" id="KW-1185">Reference proteome</keyword>
<keyword evidence="7" id="KW-0067">ATP-binding</keyword>
<dbReference type="InterPro" id="IPR035911">
    <property type="entry name" value="MurE/MurF_N"/>
</dbReference>
<dbReference type="SUPFAM" id="SSF53244">
    <property type="entry name" value="MurD-like peptide ligases, peptide-binding domain"/>
    <property type="match status" value="1"/>
</dbReference>
<evidence type="ECO:0000256" key="3">
    <source>
        <dbReference type="ARBA" id="ARBA00022960"/>
    </source>
</evidence>
<dbReference type="GO" id="GO:0009252">
    <property type="term" value="P:peptidoglycan biosynthetic process"/>
    <property type="evidence" value="ECO:0007669"/>
    <property type="project" value="UniProtKB-UniRule"/>
</dbReference>
<dbReference type="GO" id="GO:0071555">
    <property type="term" value="P:cell wall organization"/>
    <property type="evidence" value="ECO:0007669"/>
    <property type="project" value="UniProtKB-KW"/>
</dbReference>
<dbReference type="EC" id="6.3.2.13" evidence="7"/>
<dbReference type="GO" id="GO:0008360">
    <property type="term" value="P:regulation of cell shape"/>
    <property type="evidence" value="ECO:0007669"/>
    <property type="project" value="UniProtKB-KW"/>
</dbReference>
<keyword evidence="4 7" id="KW-0573">Peptidoglycan synthesis</keyword>
<proteinExistence type="inferred from homology"/>
<dbReference type="PANTHER" id="PTHR23135">
    <property type="entry name" value="MUR LIGASE FAMILY MEMBER"/>
    <property type="match status" value="1"/>
</dbReference>
<dbReference type="EMBL" id="FOZG01000003">
    <property type="protein sequence ID" value="SFS11383.1"/>
    <property type="molecule type" value="Genomic_DNA"/>
</dbReference>
<dbReference type="GO" id="GO:0000287">
    <property type="term" value="F:magnesium ion binding"/>
    <property type="evidence" value="ECO:0007669"/>
    <property type="project" value="UniProtKB-UniRule"/>
</dbReference>
<dbReference type="GO" id="GO:0008765">
    <property type="term" value="F:UDP-N-acetylmuramoylalanyl-D-glutamate-2,6-diaminopimelate ligase activity"/>
    <property type="evidence" value="ECO:0007669"/>
    <property type="project" value="UniProtKB-UniRule"/>
</dbReference>
<feature type="domain" description="Mur ligase N-terminal catalytic" evidence="9">
    <location>
        <begin position="17"/>
        <end position="84"/>
    </location>
</feature>
<feature type="binding site" evidence="7">
    <location>
        <begin position="398"/>
        <end position="401"/>
    </location>
    <ligand>
        <name>meso-2,6-diaminopimelate</name>
        <dbReference type="ChEBI" id="CHEBI:57791"/>
    </ligand>
</feature>
<keyword evidence="2 7" id="KW-0132">Cell division</keyword>
<evidence type="ECO:0000259" key="10">
    <source>
        <dbReference type="Pfam" id="PF02875"/>
    </source>
</evidence>
<dbReference type="InterPro" id="IPR036615">
    <property type="entry name" value="Mur_ligase_C_dom_sf"/>
</dbReference>
<dbReference type="UniPathway" id="UPA00219"/>
<keyword evidence="7" id="KW-0547">Nucleotide-binding</keyword>
<gene>
    <name evidence="7" type="primary">murE</name>
    <name evidence="12" type="ORF">SAMN05192580_3572</name>
</gene>
<feature type="binding site" evidence="7">
    <location>
        <begin position="101"/>
        <end position="107"/>
    </location>
    <ligand>
        <name>ATP</name>
        <dbReference type="ChEBI" id="CHEBI:30616"/>
    </ligand>
</feature>
<comment type="function">
    <text evidence="7">Catalyzes the addition of meso-diaminopimelic acid to the nucleotide precursor UDP-N-acetylmuramoyl-L-alanyl-D-glutamate (UMAG) in the biosynthesis of bacterial cell-wall peptidoglycan.</text>
</comment>
<feature type="binding site" evidence="7">
    <location>
        <position position="374"/>
    </location>
    <ligand>
        <name>meso-2,6-diaminopimelate</name>
        <dbReference type="ChEBI" id="CHEBI:57791"/>
    </ligand>
</feature>
<feature type="binding site" evidence="7">
    <location>
        <position position="450"/>
    </location>
    <ligand>
        <name>meso-2,6-diaminopimelate</name>
        <dbReference type="ChEBI" id="CHEBI:57791"/>
    </ligand>
</feature>
<evidence type="ECO:0000256" key="2">
    <source>
        <dbReference type="ARBA" id="ARBA00022618"/>
    </source>
</evidence>
<dbReference type="NCBIfam" id="NF001124">
    <property type="entry name" value="PRK00139.1-2"/>
    <property type="match status" value="1"/>
</dbReference>
<sequence>MRLSDLGLAAGLPDTRITGFAIDHRKVAPGTVFGAFRGLSANGEDYIAEAVARGAVAVVARPEAAVAGALHIADPEPRRAFAQAAARFFAPFPETVVAVTGTNGKTSTVELTRQLWRMAGANAASIGTLGVTTADDQVSTGLTTPDIATFLSNVAGLRREGVTHLAFEASSHGLSQFRTEGLPVTAAAFTNLSRDHLDYHGTMEAYLEAKLRLFTEVVEPGGTAVVWADDPASARVIELAAERGLKLLTVGTQGAGLKLVAREPTQLGQTLTIEAEGGRHTVKLPLIGAYQAANALVSAGLVLATGGTLADVLARLARVAPVRGRLERAVITQAGAPVYVDYAHTPDGLVAAIEALMPHAKGRLIVMFGAGGDRDTGKRPEMGAAAVRLADRVIVTDDNPRSEDPAAIRAAIMAAAPGATEIGGRREAIAAAIAEAGADDIVLLAGKGHEQGQIVGDRVLPFDDVQVARECAA</sequence>
<evidence type="ECO:0000313" key="12">
    <source>
        <dbReference type="EMBL" id="SFS11383.1"/>
    </source>
</evidence>
<dbReference type="Pfam" id="PF08245">
    <property type="entry name" value="Mur_ligase_M"/>
    <property type="match status" value="1"/>
</dbReference>
<organism evidence="12 13">
    <name type="scientific">Sphingomonas jatrophae</name>
    <dbReference type="NCBI Taxonomy" id="1166337"/>
    <lineage>
        <taxon>Bacteria</taxon>
        <taxon>Pseudomonadati</taxon>
        <taxon>Pseudomonadota</taxon>
        <taxon>Alphaproteobacteria</taxon>
        <taxon>Sphingomonadales</taxon>
        <taxon>Sphingomonadaceae</taxon>
        <taxon>Sphingomonas</taxon>
    </lineage>
</organism>
<keyword evidence="7" id="KW-0963">Cytoplasm</keyword>
<dbReference type="InterPro" id="IPR005761">
    <property type="entry name" value="UDP-N-AcMur-Glu-dNH2Pim_ligase"/>
</dbReference>
<dbReference type="Pfam" id="PF02875">
    <property type="entry name" value="Mur_ligase_C"/>
    <property type="match status" value="1"/>
</dbReference>
<feature type="binding site" evidence="7">
    <location>
        <position position="170"/>
    </location>
    <ligand>
        <name>UDP-N-acetyl-alpha-D-muramoyl-L-alanyl-D-glutamate</name>
        <dbReference type="ChEBI" id="CHEBI:83900"/>
    </ligand>
</feature>
<evidence type="ECO:0000256" key="5">
    <source>
        <dbReference type="ARBA" id="ARBA00023306"/>
    </source>
</evidence>
<name>A0A1I6M6Y4_9SPHN</name>
<dbReference type="STRING" id="1166337.SAMN05192580_3572"/>
<dbReference type="OrthoDB" id="9800958at2"/>
<dbReference type="SUPFAM" id="SSF53623">
    <property type="entry name" value="MurD-like peptide ligases, catalytic domain"/>
    <property type="match status" value="1"/>
</dbReference>
<evidence type="ECO:0000259" key="11">
    <source>
        <dbReference type="Pfam" id="PF08245"/>
    </source>
</evidence>
<feature type="modified residue" description="N6-carboxylysine" evidence="7">
    <location>
        <position position="210"/>
    </location>
</feature>
<comment type="catalytic activity">
    <reaction evidence="7">
        <text>UDP-N-acetyl-alpha-D-muramoyl-L-alanyl-D-glutamate + meso-2,6-diaminopimelate + ATP = UDP-N-acetyl-alpha-D-muramoyl-L-alanyl-gamma-D-glutamyl-meso-2,6-diaminopimelate + ADP + phosphate + H(+)</text>
        <dbReference type="Rhea" id="RHEA:23676"/>
        <dbReference type="ChEBI" id="CHEBI:15378"/>
        <dbReference type="ChEBI" id="CHEBI:30616"/>
        <dbReference type="ChEBI" id="CHEBI:43474"/>
        <dbReference type="ChEBI" id="CHEBI:57791"/>
        <dbReference type="ChEBI" id="CHEBI:83900"/>
        <dbReference type="ChEBI" id="CHEBI:83905"/>
        <dbReference type="ChEBI" id="CHEBI:456216"/>
        <dbReference type="EC" id="6.3.2.13"/>
    </reaction>
</comment>
<dbReference type="NCBIfam" id="TIGR01085">
    <property type="entry name" value="murE"/>
    <property type="match status" value="1"/>
</dbReference>
<feature type="binding site" evidence="7">
    <location>
        <position position="178"/>
    </location>
    <ligand>
        <name>UDP-N-acetyl-alpha-D-muramoyl-L-alanyl-D-glutamate</name>
        <dbReference type="ChEBI" id="CHEBI:83900"/>
    </ligand>
</feature>